<dbReference type="InterPro" id="IPR029787">
    <property type="entry name" value="Nucleotide_cyclase"/>
</dbReference>
<dbReference type="InterPro" id="IPR043128">
    <property type="entry name" value="Rev_trsase/Diguanyl_cyclase"/>
</dbReference>
<dbReference type="RefSeq" id="WP_099385906.1">
    <property type="nucleotide sequence ID" value="NZ_JANSWH010000094.1"/>
</dbReference>
<dbReference type="PANTHER" id="PTHR30146:SF24">
    <property type="entry name" value="XYLOSE OPERON REGULATORY PROTEIN"/>
    <property type="match status" value="1"/>
</dbReference>
<evidence type="ECO:0000313" key="5">
    <source>
        <dbReference type="EMBL" id="PHU37910.1"/>
    </source>
</evidence>
<evidence type="ECO:0000256" key="2">
    <source>
        <dbReference type="ARBA" id="ARBA00023125"/>
    </source>
</evidence>
<feature type="domain" description="GGDEF" evidence="4">
    <location>
        <begin position="508"/>
        <end position="641"/>
    </location>
</feature>
<dbReference type="CDD" id="cd06267">
    <property type="entry name" value="PBP1_LacI_sugar_binding-like"/>
    <property type="match status" value="1"/>
</dbReference>
<dbReference type="InterPro" id="IPR046335">
    <property type="entry name" value="LacI/GalR-like_sensor"/>
</dbReference>
<dbReference type="Gene3D" id="3.40.50.2300">
    <property type="match status" value="2"/>
</dbReference>
<evidence type="ECO:0000256" key="1">
    <source>
        <dbReference type="ARBA" id="ARBA00023015"/>
    </source>
</evidence>
<sequence>MYQKKKIALFISHIYGEYQTNLCQGVVEQAQEYGYRAEIYATNDGEDLGDYSKGETSILSIPNFTDLAGIIFASGTYFSPVLRDKIRRKLLKQKDCPVVEVTESPTEFPVVCMENNRTAGTLTEHLISAHQLKRICYLGIEEDNYFSRQRQKAFETTMGRNQLPVESWMIYHLCGLDDSAGYEEAFQQFREGQFEAVVCYNDEVALRFWTLAHDHGLEVPKDFAITGCDSSEQGQNITPPLTTVTFPTYQVGIAAVDLLMKQGKANAEQSTTVFAEPVYGGSCGCSYHRNALGFKYDNALNSRIRNLENSMFTSMKMAADFSHVTDLDAGMDLLEEYVNYIDGCKEFYLCLYNDWDNVTSSALSLAEENDPDYDLSGIDNDTLLLKLALRDGKRLPECSFSKTSLLPDYLQKNQTSSYVVCPLFFENHVFGYLAMSFADNRMGFQFKLVQWLMNITALLQNLCEAKHTQALAKHLESVYLRDTLTGLNNHHGFIQQEQILFDHCKEGDCLIAVLMDMDLLKSINDQFGHTEGDFAIRTIGQAIQQACESDDIGARFSGDEFYILLHGTKPERGDAFIENVMHYLSNFNALSSKPYTISISSGAHTIPFVKGITQSAIDAAFDCADEKMYAQKRSKNKTILR</sequence>
<keyword evidence="6" id="KW-1185">Reference proteome</keyword>
<dbReference type="AlphaFoldDB" id="A0A2G3E428"/>
<dbReference type="SUPFAM" id="SSF53822">
    <property type="entry name" value="Periplasmic binding protein-like I"/>
    <property type="match status" value="1"/>
</dbReference>
<dbReference type="Proteomes" id="UP000224563">
    <property type="component" value="Unassembled WGS sequence"/>
</dbReference>
<dbReference type="Gene3D" id="3.30.70.270">
    <property type="match status" value="1"/>
</dbReference>
<dbReference type="GO" id="GO:0000976">
    <property type="term" value="F:transcription cis-regulatory region binding"/>
    <property type="evidence" value="ECO:0007669"/>
    <property type="project" value="TreeGrafter"/>
</dbReference>
<dbReference type="Pfam" id="PF13377">
    <property type="entry name" value="Peripla_BP_3"/>
    <property type="match status" value="1"/>
</dbReference>
<dbReference type="NCBIfam" id="TIGR00254">
    <property type="entry name" value="GGDEF"/>
    <property type="match status" value="1"/>
</dbReference>
<evidence type="ECO:0000256" key="3">
    <source>
        <dbReference type="ARBA" id="ARBA00023163"/>
    </source>
</evidence>
<dbReference type="CDD" id="cd01949">
    <property type="entry name" value="GGDEF"/>
    <property type="match status" value="1"/>
</dbReference>
<dbReference type="PANTHER" id="PTHR30146">
    <property type="entry name" value="LACI-RELATED TRANSCRIPTIONAL REPRESSOR"/>
    <property type="match status" value="1"/>
</dbReference>
<keyword evidence="3" id="KW-0804">Transcription</keyword>
<dbReference type="SMART" id="SM00267">
    <property type="entry name" value="GGDEF"/>
    <property type="match status" value="1"/>
</dbReference>
<dbReference type="GO" id="GO:0003700">
    <property type="term" value="F:DNA-binding transcription factor activity"/>
    <property type="evidence" value="ECO:0007669"/>
    <property type="project" value="TreeGrafter"/>
</dbReference>
<dbReference type="InterPro" id="IPR028082">
    <property type="entry name" value="Peripla_BP_I"/>
</dbReference>
<dbReference type="InterPro" id="IPR000160">
    <property type="entry name" value="GGDEF_dom"/>
</dbReference>
<reference evidence="5 6" key="2">
    <citation type="submission" date="2017-10" db="EMBL/GenBank/DDBJ databases">
        <authorList>
            <person name="Banno H."/>
            <person name="Chua N.-H."/>
        </authorList>
    </citation>
    <scope>NUCLEOTIDE SEQUENCE [LARGE SCALE GENOMIC DNA]</scope>
    <source>
        <strain evidence="5 6">JK623</strain>
    </source>
</reference>
<reference evidence="5 6" key="1">
    <citation type="submission" date="2017-10" db="EMBL/GenBank/DDBJ databases">
        <title>Resolving the taxonomy of Roseburia spp., Eubacterium rectale and Agathobacter spp. through phylogenomic analysis.</title>
        <authorList>
            <person name="Sheridan P.O."/>
            <person name="Walker A.W."/>
            <person name="Duncan S.H."/>
            <person name="Scott K.P."/>
            <person name="Toole P.W.O."/>
            <person name="Luis P."/>
            <person name="Flint H.J."/>
        </authorList>
    </citation>
    <scope>NUCLEOTIDE SEQUENCE [LARGE SCALE GENOMIC DNA]</scope>
    <source>
        <strain evidence="5 6">JK623</strain>
    </source>
</reference>
<dbReference type="Pfam" id="PF00990">
    <property type="entry name" value="GGDEF"/>
    <property type="match status" value="1"/>
</dbReference>
<evidence type="ECO:0000259" key="4">
    <source>
        <dbReference type="PROSITE" id="PS50887"/>
    </source>
</evidence>
<proteinExistence type="predicted"/>
<keyword evidence="2" id="KW-0238">DNA-binding</keyword>
<accession>A0A2G3E428</accession>
<dbReference type="SUPFAM" id="SSF55073">
    <property type="entry name" value="Nucleotide cyclase"/>
    <property type="match status" value="1"/>
</dbReference>
<comment type="caution">
    <text evidence="5">The sequence shown here is derived from an EMBL/GenBank/DDBJ whole genome shotgun (WGS) entry which is preliminary data.</text>
</comment>
<dbReference type="EMBL" id="PDYG01000023">
    <property type="protein sequence ID" value="PHU37910.1"/>
    <property type="molecule type" value="Genomic_DNA"/>
</dbReference>
<evidence type="ECO:0000313" key="6">
    <source>
        <dbReference type="Proteomes" id="UP000224563"/>
    </source>
</evidence>
<keyword evidence="1" id="KW-0805">Transcription regulation</keyword>
<protein>
    <recommendedName>
        <fullName evidence="4">GGDEF domain-containing protein</fullName>
    </recommendedName>
</protein>
<organism evidence="5 6">
    <name type="scientific">Agathobacter ruminis</name>
    <dbReference type="NCBI Taxonomy" id="1712665"/>
    <lineage>
        <taxon>Bacteria</taxon>
        <taxon>Bacillati</taxon>
        <taxon>Bacillota</taxon>
        <taxon>Clostridia</taxon>
        <taxon>Lachnospirales</taxon>
        <taxon>Lachnospiraceae</taxon>
        <taxon>Agathobacter</taxon>
    </lineage>
</organism>
<name>A0A2G3E428_9FIRM</name>
<gene>
    <name evidence="5" type="ORF">CSX02_05380</name>
</gene>
<dbReference type="PROSITE" id="PS50887">
    <property type="entry name" value="GGDEF"/>
    <property type="match status" value="1"/>
</dbReference>